<keyword evidence="2" id="KW-1185">Reference proteome</keyword>
<gene>
    <name evidence="1" type="ORF">LIP50_12840</name>
</gene>
<reference evidence="1 2" key="1">
    <citation type="submission" date="2021-10" db="EMBL/GenBank/DDBJ databases">
        <title>Collection of gut derived symbiotic bacterial strains cultured from healthy donors.</title>
        <authorList>
            <person name="Lin H."/>
            <person name="Littmann E."/>
            <person name="Claire K."/>
            <person name="Pamer E."/>
        </authorList>
    </citation>
    <scope>NUCLEOTIDE SEQUENCE [LARGE SCALE GENOMIC DNA]</scope>
    <source>
        <strain evidence="1 2">MSK.17.68</strain>
    </source>
</reference>
<dbReference type="Proteomes" id="UP001299409">
    <property type="component" value="Unassembled WGS sequence"/>
</dbReference>
<name>A0ABS8D044_9FIRM</name>
<sequence length="457" mass="54717">MKLLGNINKDYMINILKWGYLNKKFSENFILEIQRDIGNLLKERIQKYCGSSSTSVTVEMGEQLLDCIYYIMDINFRDDFDMNKSIELIKKNSTKDLLKKGEEKLKTLFEDTKLLYDRVCANRYETELIAYNDTLIKEFGNFFKIYDMKFNAQDIQVSVDYPLIFGDSNLTGIYYIKDYLETLELENKFCNHFEKGEIENLLDINAKIYKLDYRDLLTNIFEIVINNTILSIIVDDEFDDFYLFKEEIKYLKSNLNLSNVNEKVSNAVKKMIEELKIYDEKEIQYIDSYKNRFINELKSAIRGNCIENLAVTCDDYLKHSLNQETLILKENKLNDEDFRNILNEIEEEHDINKKIEIIKEEINSFEDFCDVLKCDCFYKEEYTILFDSLSQIELALLGKSIFYEEIDIDKFNLLNQIFKDENYNYLWQEEYVEYMKNQEIQKISKIQKEIKKLQYFE</sequence>
<dbReference type="RefSeq" id="WP_226915273.1">
    <property type="nucleotide sequence ID" value="NZ_JAJBMB010000016.1"/>
</dbReference>
<protein>
    <submittedName>
        <fullName evidence="1">DUF6179 domain-containing protein</fullName>
    </submittedName>
</protein>
<evidence type="ECO:0000313" key="1">
    <source>
        <dbReference type="EMBL" id="MCB5447084.1"/>
    </source>
</evidence>
<dbReference type="Pfam" id="PF19677">
    <property type="entry name" value="DUF6179"/>
    <property type="match status" value="1"/>
</dbReference>
<comment type="caution">
    <text evidence="1">The sequence shown here is derived from an EMBL/GenBank/DDBJ whole genome shotgun (WGS) entry which is preliminary data.</text>
</comment>
<evidence type="ECO:0000313" key="2">
    <source>
        <dbReference type="Proteomes" id="UP001299409"/>
    </source>
</evidence>
<accession>A0ABS8D044</accession>
<organism evidence="1 2">
    <name type="scientific">Intestinibacter bartlettii</name>
    <dbReference type="NCBI Taxonomy" id="261299"/>
    <lineage>
        <taxon>Bacteria</taxon>
        <taxon>Bacillati</taxon>
        <taxon>Bacillota</taxon>
        <taxon>Clostridia</taxon>
        <taxon>Peptostreptococcales</taxon>
        <taxon>Peptostreptococcaceae</taxon>
        <taxon>Intestinibacter</taxon>
    </lineage>
</organism>
<dbReference type="InterPro" id="IPR045751">
    <property type="entry name" value="DUF6179"/>
</dbReference>
<proteinExistence type="predicted"/>
<dbReference type="EMBL" id="JAJBMB010000016">
    <property type="protein sequence ID" value="MCB5447084.1"/>
    <property type="molecule type" value="Genomic_DNA"/>
</dbReference>